<proteinExistence type="predicted"/>
<dbReference type="AlphaFoldDB" id="X1QZ45"/>
<organism evidence="2">
    <name type="scientific">marine sediment metagenome</name>
    <dbReference type="NCBI Taxonomy" id="412755"/>
    <lineage>
        <taxon>unclassified sequences</taxon>
        <taxon>metagenomes</taxon>
        <taxon>ecological metagenomes</taxon>
    </lineage>
</organism>
<dbReference type="EMBL" id="BARV01035899">
    <property type="protein sequence ID" value="GAI48559.1"/>
    <property type="molecule type" value="Genomic_DNA"/>
</dbReference>
<dbReference type="InterPro" id="IPR025274">
    <property type="entry name" value="DUF4070"/>
</dbReference>
<comment type="caution">
    <text evidence="2">The sequence shown here is derived from an EMBL/GenBank/DDBJ whole genome shotgun (WGS) entry which is preliminary data.</text>
</comment>
<reference evidence="2" key="1">
    <citation type="journal article" date="2014" name="Front. Microbiol.">
        <title>High frequency of phylogenetically diverse reductive dehalogenase-homologous genes in deep subseafloor sedimentary metagenomes.</title>
        <authorList>
            <person name="Kawai M."/>
            <person name="Futagami T."/>
            <person name="Toyoda A."/>
            <person name="Takaki Y."/>
            <person name="Nishi S."/>
            <person name="Hori S."/>
            <person name="Arai W."/>
            <person name="Tsubouchi T."/>
            <person name="Morono Y."/>
            <person name="Uchiyama I."/>
            <person name="Ito T."/>
            <person name="Fujiyama A."/>
            <person name="Inagaki F."/>
            <person name="Takami H."/>
        </authorList>
    </citation>
    <scope>NUCLEOTIDE SEQUENCE</scope>
    <source>
        <strain evidence="2">Expedition CK06-06</strain>
    </source>
</reference>
<protein>
    <recommendedName>
        <fullName evidence="1">DUF4070 domain-containing protein</fullName>
    </recommendedName>
</protein>
<name>X1QZ45_9ZZZZ</name>
<dbReference type="Pfam" id="PF13282">
    <property type="entry name" value="DUF4070"/>
    <property type="match status" value="1"/>
</dbReference>
<feature type="non-terminal residue" evidence="2">
    <location>
        <position position="1"/>
    </location>
</feature>
<accession>X1QZ45</accession>
<evidence type="ECO:0000259" key="1">
    <source>
        <dbReference type="Pfam" id="PF13282"/>
    </source>
</evidence>
<feature type="domain" description="DUF4070" evidence="1">
    <location>
        <begin position="3"/>
        <end position="119"/>
    </location>
</feature>
<evidence type="ECO:0000313" key="2">
    <source>
        <dbReference type="EMBL" id="GAI48559.1"/>
    </source>
</evidence>
<gene>
    <name evidence="2" type="ORF">S06H3_55910</name>
</gene>
<sequence>GGSGDNTDGTINFIPKMDYETLINGYKNIVKTIYSSRQHYERIKTFLKEYKPRRVRKGKLHFCHIRAVVKSMWFLGVKEKGRRYYWRLFGSTLLKKPRFFPLFITLTVYGFHFRKVAKKI</sequence>